<dbReference type="CDD" id="cd00424">
    <property type="entry name" value="PolY"/>
    <property type="match status" value="1"/>
</dbReference>
<feature type="domain" description="UmuC" evidence="4">
    <location>
        <begin position="5"/>
        <end position="188"/>
    </location>
</feature>
<dbReference type="EC" id="2.7.7.7" evidence="5"/>
<dbReference type="InterPro" id="IPR050116">
    <property type="entry name" value="DNA_polymerase-Y"/>
</dbReference>
<dbReference type="Pfam" id="PF00817">
    <property type="entry name" value="IMS"/>
    <property type="match status" value="1"/>
</dbReference>
<keyword evidence="6" id="KW-1185">Reference proteome</keyword>
<dbReference type="GO" id="GO:0042276">
    <property type="term" value="P:error-prone translesion synthesis"/>
    <property type="evidence" value="ECO:0007669"/>
    <property type="project" value="TreeGrafter"/>
</dbReference>
<dbReference type="EMBL" id="CP053069">
    <property type="protein sequence ID" value="QJR09729.1"/>
    <property type="molecule type" value="Genomic_DNA"/>
</dbReference>
<dbReference type="Gene3D" id="3.30.70.270">
    <property type="match status" value="1"/>
</dbReference>
<dbReference type="RefSeq" id="WP_171089682.1">
    <property type="nucleotide sequence ID" value="NZ_CP053069.1"/>
</dbReference>
<dbReference type="InterPro" id="IPR017961">
    <property type="entry name" value="DNA_pol_Y-fam_little_finger"/>
</dbReference>
<accession>A0A6M4GQV6</accession>
<dbReference type="InterPro" id="IPR036775">
    <property type="entry name" value="DNA_pol_Y-fam_lit_finger_sf"/>
</dbReference>
<dbReference type="Gene3D" id="1.10.150.20">
    <property type="entry name" value="5' to 3' exonuclease, C-terminal subdomain"/>
    <property type="match status" value="1"/>
</dbReference>
<dbReference type="SUPFAM" id="SSF56672">
    <property type="entry name" value="DNA/RNA polymerases"/>
    <property type="match status" value="1"/>
</dbReference>
<dbReference type="InterPro" id="IPR043502">
    <property type="entry name" value="DNA/RNA_pol_sf"/>
</dbReference>
<dbReference type="InterPro" id="IPR053848">
    <property type="entry name" value="IMS_HHH_1"/>
</dbReference>
<evidence type="ECO:0000259" key="4">
    <source>
        <dbReference type="PROSITE" id="PS50173"/>
    </source>
</evidence>
<protein>
    <submittedName>
        <fullName evidence="5">DNA polymerase IV 1</fullName>
        <ecNumber evidence="5">2.7.7.7</ecNumber>
    </submittedName>
</protein>
<evidence type="ECO:0000313" key="5">
    <source>
        <dbReference type="EMBL" id="QJR09729.1"/>
    </source>
</evidence>
<dbReference type="Gene3D" id="3.40.1170.60">
    <property type="match status" value="1"/>
</dbReference>
<dbReference type="GO" id="GO:0003684">
    <property type="term" value="F:damaged DNA binding"/>
    <property type="evidence" value="ECO:0007669"/>
    <property type="project" value="InterPro"/>
</dbReference>
<dbReference type="GO" id="GO:0003887">
    <property type="term" value="F:DNA-directed DNA polymerase activity"/>
    <property type="evidence" value="ECO:0007669"/>
    <property type="project" value="UniProtKB-KW"/>
</dbReference>
<dbReference type="SUPFAM" id="SSF100879">
    <property type="entry name" value="Lesion bypass DNA polymerase (Y-family), little finger domain"/>
    <property type="match status" value="1"/>
</dbReference>
<dbReference type="GO" id="GO:0005829">
    <property type="term" value="C:cytosol"/>
    <property type="evidence" value="ECO:0007669"/>
    <property type="project" value="TreeGrafter"/>
</dbReference>
<comment type="similarity">
    <text evidence="1">Belongs to the DNA polymerase type-Y family.</text>
</comment>
<name>A0A6M4GQV6_9PROT</name>
<keyword evidence="5" id="KW-0548">Nucleotidyltransferase</keyword>
<proteinExistence type="inferred from homology"/>
<dbReference type="InterPro" id="IPR001126">
    <property type="entry name" value="UmuC"/>
</dbReference>
<dbReference type="KEGG" id="uru:DSM104443_00779"/>
<reference evidence="5 6" key="1">
    <citation type="submission" date="2020-04" db="EMBL/GenBank/DDBJ databases">
        <title>Usitatibacter rugosus gen. nov., sp. nov. and Usitatibacter palustris sp. nov., novel members of Usitatibacteraceae fam. nov. within the order Nitrosomonadales isolated from soil.</title>
        <authorList>
            <person name="Huber K.J."/>
            <person name="Neumann-Schaal M."/>
            <person name="Geppert A."/>
            <person name="Luckner M."/>
            <person name="Wanner G."/>
            <person name="Overmann J."/>
        </authorList>
    </citation>
    <scope>NUCLEOTIDE SEQUENCE [LARGE SCALE GENOMIC DNA]</scope>
    <source>
        <strain evidence="5 6">0125_3</strain>
    </source>
</reference>
<dbReference type="PANTHER" id="PTHR11076:SF33">
    <property type="entry name" value="DNA POLYMERASE KAPPA"/>
    <property type="match status" value="1"/>
</dbReference>
<organism evidence="5 6">
    <name type="scientific">Usitatibacter rugosus</name>
    <dbReference type="NCBI Taxonomy" id="2732067"/>
    <lineage>
        <taxon>Bacteria</taxon>
        <taxon>Pseudomonadati</taxon>
        <taxon>Pseudomonadota</taxon>
        <taxon>Betaproteobacteria</taxon>
        <taxon>Nitrosomonadales</taxon>
        <taxon>Usitatibacteraceae</taxon>
        <taxon>Usitatibacter</taxon>
    </lineage>
</organism>
<keyword evidence="3" id="KW-0239">DNA-directed DNA polymerase</keyword>
<evidence type="ECO:0000256" key="2">
    <source>
        <dbReference type="ARBA" id="ARBA00022457"/>
    </source>
</evidence>
<evidence type="ECO:0000256" key="1">
    <source>
        <dbReference type="ARBA" id="ARBA00010945"/>
    </source>
</evidence>
<dbReference type="Proteomes" id="UP000501534">
    <property type="component" value="Chromosome"/>
</dbReference>
<dbReference type="GO" id="GO:0009432">
    <property type="term" value="P:SOS response"/>
    <property type="evidence" value="ECO:0007669"/>
    <property type="project" value="TreeGrafter"/>
</dbReference>
<dbReference type="GO" id="GO:0006281">
    <property type="term" value="P:DNA repair"/>
    <property type="evidence" value="ECO:0007669"/>
    <property type="project" value="InterPro"/>
</dbReference>
<evidence type="ECO:0000256" key="3">
    <source>
        <dbReference type="ARBA" id="ARBA00022932"/>
    </source>
</evidence>
<dbReference type="Pfam" id="PF11799">
    <property type="entry name" value="IMS_C"/>
    <property type="match status" value="1"/>
</dbReference>
<evidence type="ECO:0000313" key="6">
    <source>
        <dbReference type="Proteomes" id="UP000501534"/>
    </source>
</evidence>
<dbReference type="Pfam" id="PF21999">
    <property type="entry name" value="IMS_HHH_1"/>
    <property type="match status" value="1"/>
</dbReference>
<gene>
    <name evidence="5" type="primary">dinB1</name>
    <name evidence="5" type="ORF">DSM104443_00779</name>
</gene>
<dbReference type="InterPro" id="IPR043128">
    <property type="entry name" value="Rev_trsase/Diguanyl_cyclase"/>
</dbReference>
<keyword evidence="5" id="KW-0808">Transferase</keyword>
<keyword evidence="2" id="KW-0515">Mutator protein</keyword>
<dbReference type="PANTHER" id="PTHR11076">
    <property type="entry name" value="DNA REPAIR POLYMERASE UMUC / TRANSFERASE FAMILY MEMBER"/>
    <property type="match status" value="1"/>
</dbReference>
<dbReference type="Gene3D" id="3.30.1490.100">
    <property type="entry name" value="DNA polymerase, Y-family, little finger domain"/>
    <property type="match status" value="1"/>
</dbReference>
<sequence>MTLRSLLVDFNSYFASVEQQVEPRLRGKPLGVVPMLADTTVCIAASVEAKQFGVKTGTKVGDAKKMCPGIEFVVARHELYIDFHHRAVATVDSIVPVRAVLSIDEMDCELTGRWSDPAFAMDIAVKVKAALRRDIGECLRTSIGIGPNTFIAKTASDMVKPDGLVMIQKSELPERLFDLPVRALSGVGKQMEKRLHEHNIRTVRDLAARSKDELHSVWGGIGGHIMYDRIRGEAIANRETETGSISHSSVLGPEGRNDENAFAVLNRLTQKAAMRLRKAGFYAGRMTLDLKYIDGGHWGKDMRLVDTQDTVAFLHVLEKLWSERPKRKRTILKVGMAFSDFVSEQDHTGSLFASEDRSKSLYKALDSLNVRFGKQAVYFASAHKARDRGGMHIAFNHIPDPKTDK</sequence>
<dbReference type="PROSITE" id="PS50173">
    <property type="entry name" value="UMUC"/>
    <property type="match status" value="1"/>
</dbReference>
<dbReference type="AlphaFoldDB" id="A0A6M4GQV6"/>